<proteinExistence type="predicted"/>
<keyword evidence="2" id="KW-1185">Reference proteome</keyword>
<gene>
    <name evidence="1" type="ORF">WJX84_006626</name>
</gene>
<organism evidence="1 2">
    <name type="scientific">Apatococcus fuscideae</name>
    <dbReference type="NCBI Taxonomy" id="2026836"/>
    <lineage>
        <taxon>Eukaryota</taxon>
        <taxon>Viridiplantae</taxon>
        <taxon>Chlorophyta</taxon>
        <taxon>core chlorophytes</taxon>
        <taxon>Trebouxiophyceae</taxon>
        <taxon>Chlorellales</taxon>
        <taxon>Chlorellaceae</taxon>
        <taxon>Apatococcus</taxon>
    </lineage>
</organism>
<comment type="caution">
    <text evidence="1">The sequence shown here is derived from an EMBL/GenBank/DDBJ whole genome shotgun (WGS) entry which is preliminary data.</text>
</comment>
<evidence type="ECO:0000313" key="1">
    <source>
        <dbReference type="EMBL" id="KAK9865759.1"/>
    </source>
</evidence>
<dbReference type="Proteomes" id="UP001485043">
    <property type="component" value="Unassembled WGS sequence"/>
</dbReference>
<reference evidence="1 2" key="1">
    <citation type="journal article" date="2024" name="Nat. Commun.">
        <title>Phylogenomics reveals the evolutionary origins of lichenization in chlorophyte algae.</title>
        <authorList>
            <person name="Puginier C."/>
            <person name="Libourel C."/>
            <person name="Otte J."/>
            <person name="Skaloud P."/>
            <person name="Haon M."/>
            <person name="Grisel S."/>
            <person name="Petersen M."/>
            <person name="Berrin J.G."/>
            <person name="Delaux P.M."/>
            <person name="Dal Grande F."/>
            <person name="Keller J."/>
        </authorList>
    </citation>
    <scope>NUCLEOTIDE SEQUENCE [LARGE SCALE GENOMIC DNA]</scope>
    <source>
        <strain evidence="1 2">SAG 2523</strain>
    </source>
</reference>
<sequence>MIQKSLLYVSWRRQALISPGCVPIGPSNFPSCSRVSGLDTPAEGSDTNMRSADALEQLYSSARGPLQSRREANFDSHASQKLTCISRGPPMMRWNCSPFRDV</sequence>
<protein>
    <submittedName>
        <fullName evidence="1">Uncharacterized protein</fullName>
    </submittedName>
</protein>
<evidence type="ECO:0000313" key="2">
    <source>
        <dbReference type="Proteomes" id="UP001485043"/>
    </source>
</evidence>
<name>A0AAW1T886_9CHLO</name>
<dbReference type="EMBL" id="JALJOV010000219">
    <property type="protein sequence ID" value="KAK9865759.1"/>
    <property type="molecule type" value="Genomic_DNA"/>
</dbReference>
<accession>A0AAW1T886</accession>
<dbReference type="AlphaFoldDB" id="A0AAW1T886"/>